<comment type="caution">
    <text evidence="3">The sequence shown here is derived from an EMBL/GenBank/DDBJ whole genome shotgun (WGS) entry which is preliminary data.</text>
</comment>
<proteinExistence type="inferred from homology"/>
<feature type="chain" id="PRO_5043628410" evidence="2">
    <location>
        <begin position="20"/>
        <end position="132"/>
    </location>
</feature>
<keyword evidence="2" id="KW-0732">Signal</keyword>
<protein>
    <submittedName>
        <fullName evidence="3">Uncharacterized protein</fullName>
    </submittedName>
</protein>
<dbReference type="Proteomes" id="UP001154282">
    <property type="component" value="Unassembled WGS sequence"/>
</dbReference>
<evidence type="ECO:0000313" key="3">
    <source>
        <dbReference type="EMBL" id="CAI0439497.1"/>
    </source>
</evidence>
<organism evidence="3 4">
    <name type="scientific">Linum tenue</name>
    <dbReference type="NCBI Taxonomy" id="586396"/>
    <lineage>
        <taxon>Eukaryota</taxon>
        <taxon>Viridiplantae</taxon>
        <taxon>Streptophyta</taxon>
        <taxon>Embryophyta</taxon>
        <taxon>Tracheophyta</taxon>
        <taxon>Spermatophyta</taxon>
        <taxon>Magnoliopsida</taxon>
        <taxon>eudicotyledons</taxon>
        <taxon>Gunneridae</taxon>
        <taxon>Pentapetalae</taxon>
        <taxon>rosids</taxon>
        <taxon>fabids</taxon>
        <taxon>Malpighiales</taxon>
        <taxon>Linaceae</taxon>
        <taxon>Linum</taxon>
    </lineage>
</organism>
<evidence type="ECO:0000313" key="4">
    <source>
        <dbReference type="Proteomes" id="UP001154282"/>
    </source>
</evidence>
<feature type="signal peptide" evidence="2">
    <location>
        <begin position="1"/>
        <end position="19"/>
    </location>
</feature>
<comment type="similarity">
    <text evidence="1">Belongs to the 'GDSL' lipolytic enzyme family.</text>
</comment>
<gene>
    <name evidence="3" type="ORF">LITE_LOCUS26161</name>
</gene>
<dbReference type="AlphaFoldDB" id="A0AAV0LYB5"/>
<accession>A0AAV0LYB5</accession>
<dbReference type="Gene3D" id="3.40.50.1110">
    <property type="entry name" value="SGNH hydrolase"/>
    <property type="match status" value="1"/>
</dbReference>
<name>A0AAV0LYB5_9ROSI</name>
<dbReference type="EMBL" id="CAMGYJ010000006">
    <property type="protein sequence ID" value="CAI0439497.1"/>
    <property type="molecule type" value="Genomic_DNA"/>
</dbReference>
<evidence type="ECO:0000256" key="2">
    <source>
        <dbReference type="SAM" id="SignalP"/>
    </source>
</evidence>
<feature type="non-terminal residue" evidence="3">
    <location>
        <position position="1"/>
    </location>
</feature>
<reference evidence="3" key="1">
    <citation type="submission" date="2022-08" db="EMBL/GenBank/DDBJ databases">
        <authorList>
            <person name="Gutierrez-Valencia J."/>
        </authorList>
    </citation>
    <scope>NUCLEOTIDE SEQUENCE</scope>
</reference>
<dbReference type="PANTHER" id="PTHR22835:SF659">
    <property type="entry name" value="GDSL LIPASE_ACYLHYDROLASE, PUTATIVE (AFU_ORTHOLOGUE AFUA_2G00510)-RELATED"/>
    <property type="match status" value="1"/>
</dbReference>
<evidence type="ECO:0000256" key="1">
    <source>
        <dbReference type="ARBA" id="ARBA00008668"/>
    </source>
</evidence>
<sequence length="132" mass="14388">TSCLLLLPFLFLLVHLPQASPQLLKGCGFSAIYNFGDSMSDTGNALMQFDFVGSGKHPYGMFVGDEKPTDKFSDGYLLIDRIGHAYELIASKVIQWISHYSRLHQGMDVVAAHKSTSSKSNGGLLPGSIVHE</sequence>
<dbReference type="PANTHER" id="PTHR22835">
    <property type="entry name" value="ZINC FINGER FYVE DOMAIN CONTAINING PROTEIN"/>
    <property type="match status" value="1"/>
</dbReference>
<dbReference type="InterPro" id="IPR036514">
    <property type="entry name" value="SGNH_hydro_sf"/>
</dbReference>
<keyword evidence="4" id="KW-1185">Reference proteome</keyword>